<dbReference type="GO" id="GO:0003676">
    <property type="term" value="F:nucleic acid binding"/>
    <property type="evidence" value="ECO:0007669"/>
    <property type="project" value="InterPro"/>
</dbReference>
<name>A0A6L2J7X9_TANCI</name>
<sequence length="345" mass="38921">MYSYLVLLSQELVLLKIITASTNQLVLLEEKNGNSCKLVAETTTIDAGTSTTSIPRPVTIEEKAKKKNDVKARSMLLTTGKKITINGNDIAGYDKSKVECFNCHKMGHFVREYRVPRNQENKTRNQETTKRTMNVEDTSSKVMVVIDGAGLDWSYIDDDEASTNMAFMDLLDSEVYTDNTCSKICLKNYATLKTQYDELRVESPKSKRTLADYKRGLASVEKQLVHYQTNESLLNENIVVSKRDIKIKDSKIVVLKSKLEKISNEKNALDVKIRKFSNASQSLDKLIGSQITNNSKSGLGYVSHNAIPPPHTRRFSPSRLTCPTLAYQSLLIQVLKAIELRLLKW</sequence>
<dbReference type="SUPFAM" id="SSF57756">
    <property type="entry name" value="Retrovirus zinc finger-like domains"/>
    <property type="match status" value="1"/>
</dbReference>
<dbReference type="Gene3D" id="4.10.60.10">
    <property type="entry name" value="Zinc finger, CCHC-type"/>
    <property type="match status" value="1"/>
</dbReference>
<dbReference type="AlphaFoldDB" id="A0A6L2J7X9"/>
<proteinExistence type="predicted"/>
<evidence type="ECO:0000313" key="1">
    <source>
        <dbReference type="EMBL" id="GEU32667.1"/>
    </source>
</evidence>
<comment type="caution">
    <text evidence="1">The sequence shown here is derived from an EMBL/GenBank/DDBJ whole genome shotgun (WGS) entry which is preliminary data.</text>
</comment>
<dbReference type="GO" id="GO:0008270">
    <property type="term" value="F:zinc ion binding"/>
    <property type="evidence" value="ECO:0007669"/>
    <property type="project" value="InterPro"/>
</dbReference>
<dbReference type="EMBL" id="BKCJ010000379">
    <property type="protein sequence ID" value="GEU32667.1"/>
    <property type="molecule type" value="Genomic_DNA"/>
</dbReference>
<reference evidence="1" key="1">
    <citation type="journal article" date="2019" name="Sci. Rep.">
        <title>Draft genome of Tanacetum cinerariifolium, the natural source of mosquito coil.</title>
        <authorList>
            <person name="Yamashiro T."/>
            <person name="Shiraishi A."/>
            <person name="Satake H."/>
            <person name="Nakayama K."/>
        </authorList>
    </citation>
    <scope>NUCLEOTIDE SEQUENCE</scope>
</reference>
<accession>A0A6L2J7X9</accession>
<dbReference type="InterPro" id="IPR036875">
    <property type="entry name" value="Znf_CCHC_sf"/>
</dbReference>
<protein>
    <submittedName>
        <fullName evidence="1">Uncharacterized protein</fullName>
    </submittedName>
</protein>
<gene>
    <name evidence="1" type="ORF">Tci_004645</name>
</gene>
<organism evidence="1">
    <name type="scientific">Tanacetum cinerariifolium</name>
    <name type="common">Dalmatian daisy</name>
    <name type="synonym">Chrysanthemum cinerariifolium</name>
    <dbReference type="NCBI Taxonomy" id="118510"/>
    <lineage>
        <taxon>Eukaryota</taxon>
        <taxon>Viridiplantae</taxon>
        <taxon>Streptophyta</taxon>
        <taxon>Embryophyta</taxon>
        <taxon>Tracheophyta</taxon>
        <taxon>Spermatophyta</taxon>
        <taxon>Magnoliopsida</taxon>
        <taxon>eudicotyledons</taxon>
        <taxon>Gunneridae</taxon>
        <taxon>Pentapetalae</taxon>
        <taxon>asterids</taxon>
        <taxon>campanulids</taxon>
        <taxon>Asterales</taxon>
        <taxon>Asteraceae</taxon>
        <taxon>Asteroideae</taxon>
        <taxon>Anthemideae</taxon>
        <taxon>Anthemidinae</taxon>
        <taxon>Tanacetum</taxon>
    </lineage>
</organism>